<reference evidence="1" key="1">
    <citation type="submission" date="2013-04" db="EMBL/GenBank/DDBJ databases">
        <title>The genome sequencing project of 58 acetic acid bacteria.</title>
        <authorList>
            <person name="Okamoto-Kainuma A."/>
            <person name="Ishikawa M."/>
            <person name="Umino S."/>
            <person name="Koizumi Y."/>
            <person name="Shiwa Y."/>
            <person name="Yoshikawa H."/>
            <person name="Matsutani M."/>
            <person name="Matsushita K."/>
        </authorList>
    </citation>
    <scope>NUCLEOTIDE SEQUENCE</scope>
    <source>
        <strain evidence="1">NRIC 0535</strain>
    </source>
</reference>
<name>A0ABQ0Q6K0_9PROT</name>
<organism evidence="1 2">
    <name type="scientific">Asaia krungthepensis NRIC 0535</name>
    <dbReference type="NCBI Taxonomy" id="1307925"/>
    <lineage>
        <taxon>Bacteria</taxon>
        <taxon>Pseudomonadati</taxon>
        <taxon>Pseudomonadota</taxon>
        <taxon>Alphaproteobacteria</taxon>
        <taxon>Acetobacterales</taxon>
        <taxon>Acetobacteraceae</taxon>
        <taxon>Asaia</taxon>
    </lineage>
</organism>
<evidence type="ECO:0000313" key="2">
    <source>
        <dbReference type="Proteomes" id="UP001062776"/>
    </source>
</evidence>
<keyword evidence="2" id="KW-1185">Reference proteome</keyword>
<accession>A0ABQ0Q6K0</accession>
<comment type="caution">
    <text evidence="1">The sequence shown here is derived from an EMBL/GenBank/DDBJ whole genome shotgun (WGS) entry which is preliminary data.</text>
</comment>
<proteinExistence type="predicted"/>
<protein>
    <submittedName>
        <fullName evidence="1">Uncharacterized protein</fullName>
    </submittedName>
</protein>
<sequence>MEMGVDEPRHRNTSLSVNLTDTLVAIEYADHTITGDRNIGGQESARDQIEQPDIAYDQIGGLRSGTLTHSPLDFMTHHSLPHEGGRLASAPEERLTI</sequence>
<evidence type="ECO:0000313" key="1">
    <source>
        <dbReference type="EMBL" id="GBQ93688.1"/>
    </source>
</evidence>
<dbReference type="EMBL" id="BAPV01000061">
    <property type="protein sequence ID" value="GBQ93688.1"/>
    <property type="molecule type" value="Genomic_DNA"/>
</dbReference>
<gene>
    <name evidence="1" type="ORF">AA0535_2912</name>
</gene>
<dbReference type="Proteomes" id="UP001062776">
    <property type="component" value="Unassembled WGS sequence"/>
</dbReference>